<feature type="domain" description="RDD" evidence="8">
    <location>
        <begin position="52"/>
        <end position="183"/>
    </location>
</feature>
<dbReference type="PANTHER" id="PTHR36115">
    <property type="entry name" value="PROLINE-RICH ANTIGEN HOMOLOG-RELATED"/>
    <property type="match status" value="1"/>
</dbReference>
<feature type="region of interest" description="Disordered" evidence="6">
    <location>
        <begin position="25"/>
        <end position="46"/>
    </location>
</feature>
<dbReference type="HOGENOM" id="CLU_113306_0_0_11"/>
<evidence type="ECO:0000256" key="7">
    <source>
        <dbReference type="SAM" id="Phobius"/>
    </source>
</evidence>
<feature type="transmembrane region" description="Helical" evidence="7">
    <location>
        <begin position="62"/>
        <end position="81"/>
    </location>
</feature>
<feature type="transmembrane region" description="Helical" evidence="7">
    <location>
        <begin position="87"/>
        <end position="106"/>
    </location>
</feature>
<sequence length="195" mass="20806">MNAVFRQDLSDVTRQPLPAARKRLMTTGDFNPAPGDPGGAYPPRPPAGAEPATLSLRFAARVIDGFVVITLAIILAVWVMSAAGRNYGYAAAVFFSLLTFVYFVAFESTRGWTPGKKLVGLSVRGPGGAPKPTVRQSARRNAFTLLNIVPYVGGLLALTAYMLIASTIGSSPTLQGRHDRWAGGTWVVKGSRRAD</sequence>
<evidence type="ECO:0000256" key="1">
    <source>
        <dbReference type="ARBA" id="ARBA00004651"/>
    </source>
</evidence>
<evidence type="ECO:0000256" key="5">
    <source>
        <dbReference type="ARBA" id="ARBA00023136"/>
    </source>
</evidence>
<feature type="transmembrane region" description="Helical" evidence="7">
    <location>
        <begin position="145"/>
        <end position="164"/>
    </location>
</feature>
<dbReference type="KEGG" id="mrh:MycrhN_3045"/>
<dbReference type="Proteomes" id="UP000005442">
    <property type="component" value="Chromosome"/>
</dbReference>
<evidence type="ECO:0000259" key="8">
    <source>
        <dbReference type="Pfam" id="PF06271"/>
    </source>
</evidence>
<evidence type="ECO:0000313" key="9">
    <source>
        <dbReference type="EMBL" id="AEV73585.1"/>
    </source>
</evidence>
<dbReference type="GO" id="GO:0005886">
    <property type="term" value="C:plasma membrane"/>
    <property type="evidence" value="ECO:0007669"/>
    <property type="project" value="UniProtKB-SubCell"/>
</dbReference>
<dbReference type="eggNOG" id="COG1714">
    <property type="taxonomic scope" value="Bacteria"/>
</dbReference>
<comment type="subcellular location">
    <subcellularLocation>
        <location evidence="1">Cell membrane</location>
        <topology evidence="1">Multi-pass membrane protein</topology>
    </subcellularLocation>
</comment>
<dbReference type="EMBL" id="CP003169">
    <property type="protein sequence ID" value="AEV73585.1"/>
    <property type="molecule type" value="Genomic_DNA"/>
</dbReference>
<dbReference type="InterPro" id="IPR010432">
    <property type="entry name" value="RDD"/>
</dbReference>
<evidence type="ECO:0000256" key="6">
    <source>
        <dbReference type="SAM" id="MobiDB-lite"/>
    </source>
</evidence>
<organism evidence="9 10">
    <name type="scientific">Mycolicibacterium rhodesiae (strain NBB3)</name>
    <name type="common">Mycobacterium rhodesiae</name>
    <dbReference type="NCBI Taxonomy" id="710685"/>
    <lineage>
        <taxon>Bacteria</taxon>
        <taxon>Bacillati</taxon>
        <taxon>Actinomycetota</taxon>
        <taxon>Actinomycetes</taxon>
        <taxon>Mycobacteriales</taxon>
        <taxon>Mycobacteriaceae</taxon>
        <taxon>Mycolicibacterium</taxon>
    </lineage>
</organism>
<keyword evidence="5 7" id="KW-0472">Membrane</keyword>
<dbReference type="PATRIC" id="fig|710685.3.peg.3046"/>
<evidence type="ECO:0000256" key="2">
    <source>
        <dbReference type="ARBA" id="ARBA00022475"/>
    </source>
</evidence>
<reference evidence="9 10" key="1">
    <citation type="submission" date="2011-12" db="EMBL/GenBank/DDBJ databases">
        <title>Complete sequence of Mycobacterium rhodesiae NBB3.</title>
        <authorList>
            <consortium name="US DOE Joint Genome Institute"/>
            <person name="Lucas S."/>
            <person name="Han J."/>
            <person name="Lapidus A."/>
            <person name="Cheng J.-F."/>
            <person name="Goodwin L."/>
            <person name="Pitluck S."/>
            <person name="Peters L."/>
            <person name="Mikhailova N."/>
            <person name="Gu W."/>
            <person name="Detter J.C."/>
            <person name="Han C."/>
            <person name="Tapia R."/>
            <person name="Land M."/>
            <person name="Hauser L."/>
            <person name="Kyrpides N."/>
            <person name="Ivanova N."/>
            <person name="Pagani I."/>
            <person name="Mattes T."/>
            <person name="Holmes A."/>
            <person name="Rutledge P."/>
            <person name="Paulsen I."/>
            <person name="Coleman N."/>
            <person name="Woyke T."/>
        </authorList>
    </citation>
    <scope>NUCLEOTIDE SEQUENCE [LARGE SCALE GENOMIC DNA]</scope>
    <source>
        <strain evidence="9 10">NBB3</strain>
    </source>
</reference>
<keyword evidence="10" id="KW-1185">Reference proteome</keyword>
<accession>G8RLF3</accession>
<proteinExistence type="predicted"/>
<gene>
    <name evidence="9" type="ordered locus">MycrhN_3045</name>
</gene>
<evidence type="ECO:0000313" key="10">
    <source>
        <dbReference type="Proteomes" id="UP000005442"/>
    </source>
</evidence>
<evidence type="ECO:0000256" key="3">
    <source>
        <dbReference type="ARBA" id="ARBA00022692"/>
    </source>
</evidence>
<keyword evidence="2" id="KW-1003">Cell membrane</keyword>
<dbReference type="AlphaFoldDB" id="G8RLF3"/>
<keyword evidence="4 7" id="KW-1133">Transmembrane helix</keyword>
<dbReference type="PANTHER" id="PTHR36115:SF6">
    <property type="entry name" value="PROLINE-RICH ANTIGEN HOMOLOG"/>
    <property type="match status" value="1"/>
</dbReference>
<evidence type="ECO:0000256" key="4">
    <source>
        <dbReference type="ARBA" id="ARBA00022989"/>
    </source>
</evidence>
<protein>
    <submittedName>
        <fullName evidence="9">Putative membrane protein/domain protein</fullName>
    </submittedName>
</protein>
<name>G8RLF3_MYCRN</name>
<dbReference type="STRING" id="710685.MycrhN_3045"/>
<dbReference type="InterPro" id="IPR051791">
    <property type="entry name" value="Pra-immunoreactive"/>
</dbReference>
<dbReference type="Pfam" id="PF06271">
    <property type="entry name" value="RDD"/>
    <property type="match status" value="1"/>
</dbReference>
<keyword evidence="3 7" id="KW-0812">Transmembrane</keyword>